<dbReference type="AlphaFoldDB" id="A0A4Q2RBT9"/>
<reference evidence="3 4" key="1">
    <citation type="submission" date="2018-09" db="EMBL/GenBank/DDBJ databases">
        <authorList>
            <person name="Grouzdev D.S."/>
            <person name="Krutkina M.S."/>
        </authorList>
    </citation>
    <scope>NUCLEOTIDE SEQUENCE [LARGE SCALE GENOMIC DNA]</scope>
    <source>
        <strain evidence="3 4">RmlP001</strain>
    </source>
</reference>
<reference evidence="3 4" key="2">
    <citation type="submission" date="2019-02" db="EMBL/GenBank/DDBJ databases">
        <title>'Lichenibacterium ramalinii' gen. nov. sp. nov., 'Lichenibacterium minor' gen. nov. sp. nov.</title>
        <authorList>
            <person name="Pankratov T."/>
        </authorList>
    </citation>
    <scope>NUCLEOTIDE SEQUENCE [LARGE SCALE GENOMIC DNA]</scope>
    <source>
        <strain evidence="3 4">RmlP001</strain>
    </source>
</reference>
<proteinExistence type="predicted"/>
<accession>A0A4Q2RBT9</accession>
<protein>
    <submittedName>
        <fullName evidence="3">Uncharacterized protein</fullName>
    </submittedName>
</protein>
<evidence type="ECO:0000256" key="1">
    <source>
        <dbReference type="SAM" id="MobiDB-lite"/>
    </source>
</evidence>
<feature type="compositionally biased region" description="Basic and acidic residues" evidence="1">
    <location>
        <begin position="40"/>
        <end position="50"/>
    </location>
</feature>
<feature type="region of interest" description="Disordered" evidence="1">
    <location>
        <begin position="40"/>
        <end position="59"/>
    </location>
</feature>
<feature type="transmembrane region" description="Helical" evidence="2">
    <location>
        <begin position="12"/>
        <end position="32"/>
    </location>
</feature>
<evidence type="ECO:0000313" key="3">
    <source>
        <dbReference type="EMBL" id="RYB02424.1"/>
    </source>
</evidence>
<comment type="caution">
    <text evidence="3">The sequence shown here is derived from an EMBL/GenBank/DDBJ whole genome shotgun (WGS) entry which is preliminary data.</text>
</comment>
<dbReference type="EMBL" id="QYBC01000020">
    <property type="protein sequence ID" value="RYB02424.1"/>
    <property type="molecule type" value="Genomic_DNA"/>
</dbReference>
<evidence type="ECO:0000313" key="4">
    <source>
        <dbReference type="Proteomes" id="UP000289411"/>
    </source>
</evidence>
<evidence type="ECO:0000256" key="2">
    <source>
        <dbReference type="SAM" id="Phobius"/>
    </source>
</evidence>
<dbReference type="Proteomes" id="UP000289411">
    <property type="component" value="Unassembled WGS sequence"/>
</dbReference>
<name>A0A4Q2RBT9_9HYPH</name>
<keyword evidence="2" id="KW-0472">Membrane</keyword>
<gene>
    <name evidence="3" type="ORF">D3272_21080</name>
</gene>
<organism evidence="3 4">
    <name type="scientific">Lichenibacterium ramalinae</name>
    <dbReference type="NCBI Taxonomy" id="2316527"/>
    <lineage>
        <taxon>Bacteria</taxon>
        <taxon>Pseudomonadati</taxon>
        <taxon>Pseudomonadota</taxon>
        <taxon>Alphaproteobacteria</taxon>
        <taxon>Hyphomicrobiales</taxon>
        <taxon>Lichenihabitantaceae</taxon>
        <taxon>Lichenibacterium</taxon>
    </lineage>
</organism>
<keyword evidence="4" id="KW-1185">Reference proteome</keyword>
<keyword evidence="2" id="KW-0812">Transmembrane</keyword>
<sequence length="59" mass="6498">MHHSFAEALVSHPTTAISPAAMALSVVVAVWVEKLGQQVELRRTTTEPKPARLPRRARP</sequence>
<keyword evidence="2" id="KW-1133">Transmembrane helix</keyword>